<feature type="domain" description="UvrD-like helicase ATP-binding" evidence="10">
    <location>
        <begin position="1"/>
        <end position="464"/>
    </location>
</feature>
<dbReference type="AlphaFoldDB" id="A0A0H4P9B5"/>
<keyword evidence="5" id="KW-0413">Isomerase</keyword>
<keyword evidence="1 9" id="KW-0547">Nucleotide-binding</keyword>
<evidence type="ECO:0000256" key="8">
    <source>
        <dbReference type="ARBA" id="ARBA00048988"/>
    </source>
</evidence>
<evidence type="ECO:0000256" key="5">
    <source>
        <dbReference type="ARBA" id="ARBA00023235"/>
    </source>
</evidence>
<dbReference type="OrthoDB" id="9810135at2"/>
<dbReference type="PATRIC" id="fig|320787.5.peg.268"/>
<feature type="domain" description="UvrD-like helicase C-terminal" evidence="11">
    <location>
        <begin position="465"/>
        <end position="750"/>
    </location>
</feature>
<comment type="catalytic activity">
    <reaction evidence="8">
        <text>ATP + H2O = ADP + phosphate + H(+)</text>
        <dbReference type="Rhea" id="RHEA:13065"/>
        <dbReference type="ChEBI" id="CHEBI:15377"/>
        <dbReference type="ChEBI" id="CHEBI:15378"/>
        <dbReference type="ChEBI" id="CHEBI:30616"/>
        <dbReference type="ChEBI" id="CHEBI:43474"/>
        <dbReference type="ChEBI" id="CHEBI:456216"/>
        <dbReference type="EC" id="5.6.2.4"/>
    </reaction>
</comment>
<evidence type="ECO:0000256" key="4">
    <source>
        <dbReference type="ARBA" id="ARBA00022840"/>
    </source>
</evidence>
<dbReference type="GO" id="GO:0000725">
    <property type="term" value="P:recombinational repair"/>
    <property type="evidence" value="ECO:0007669"/>
    <property type="project" value="TreeGrafter"/>
</dbReference>
<dbReference type="Proteomes" id="UP000036520">
    <property type="component" value="Chromosome"/>
</dbReference>
<dbReference type="EMBL" id="CP012040">
    <property type="protein sequence ID" value="AKP49725.1"/>
    <property type="molecule type" value="Genomic_DNA"/>
</dbReference>
<dbReference type="PROSITE" id="PS51217">
    <property type="entry name" value="UVRD_HELICASE_CTER"/>
    <property type="match status" value="1"/>
</dbReference>
<dbReference type="GO" id="GO:0005829">
    <property type="term" value="C:cytosol"/>
    <property type="evidence" value="ECO:0007669"/>
    <property type="project" value="TreeGrafter"/>
</dbReference>
<evidence type="ECO:0000256" key="9">
    <source>
        <dbReference type="PROSITE-ProRule" id="PRU00560"/>
    </source>
</evidence>
<dbReference type="KEGG" id="camu:CA2015_0244"/>
<dbReference type="Gene3D" id="3.40.50.300">
    <property type="entry name" value="P-loop containing nucleotide triphosphate hydrolases"/>
    <property type="match status" value="4"/>
</dbReference>
<organism evidence="12 13">
    <name type="scientific">Cyclobacterium amurskyense</name>
    <dbReference type="NCBI Taxonomy" id="320787"/>
    <lineage>
        <taxon>Bacteria</taxon>
        <taxon>Pseudomonadati</taxon>
        <taxon>Bacteroidota</taxon>
        <taxon>Cytophagia</taxon>
        <taxon>Cytophagales</taxon>
        <taxon>Cyclobacteriaceae</taxon>
        <taxon>Cyclobacterium</taxon>
    </lineage>
</organism>
<dbReference type="SUPFAM" id="SSF52540">
    <property type="entry name" value="P-loop containing nucleoside triphosphate hydrolases"/>
    <property type="match status" value="1"/>
</dbReference>
<evidence type="ECO:0000256" key="6">
    <source>
        <dbReference type="ARBA" id="ARBA00034617"/>
    </source>
</evidence>
<gene>
    <name evidence="12" type="ORF">CA2015_0244</name>
</gene>
<dbReference type="STRING" id="320787.CA2015_0244"/>
<dbReference type="GO" id="GO:0016887">
    <property type="term" value="F:ATP hydrolysis activity"/>
    <property type="evidence" value="ECO:0007669"/>
    <property type="project" value="RHEA"/>
</dbReference>
<evidence type="ECO:0000259" key="11">
    <source>
        <dbReference type="PROSITE" id="PS51217"/>
    </source>
</evidence>
<dbReference type="InterPro" id="IPR014016">
    <property type="entry name" value="UvrD-like_ATP-bd"/>
</dbReference>
<feature type="binding site" evidence="9">
    <location>
        <begin position="12"/>
        <end position="19"/>
    </location>
    <ligand>
        <name>ATP</name>
        <dbReference type="ChEBI" id="CHEBI:30616"/>
    </ligand>
</feature>
<evidence type="ECO:0000259" key="10">
    <source>
        <dbReference type="PROSITE" id="PS51198"/>
    </source>
</evidence>
<reference evidence="12 13" key="1">
    <citation type="submission" date="2015-07" db="EMBL/GenBank/DDBJ databases">
        <authorList>
            <person name="Kim K.M."/>
        </authorList>
    </citation>
    <scope>NUCLEOTIDE SEQUENCE [LARGE SCALE GENOMIC DNA]</scope>
    <source>
        <strain evidence="12 13">KCTC 12363</strain>
    </source>
</reference>
<dbReference type="PROSITE" id="PS51198">
    <property type="entry name" value="UVRD_HELICASE_ATP_BIND"/>
    <property type="match status" value="1"/>
</dbReference>
<evidence type="ECO:0000256" key="7">
    <source>
        <dbReference type="ARBA" id="ARBA00034808"/>
    </source>
</evidence>
<dbReference type="GO" id="GO:0005524">
    <property type="term" value="F:ATP binding"/>
    <property type="evidence" value="ECO:0007669"/>
    <property type="project" value="UniProtKB-UniRule"/>
</dbReference>
<dbReference type="Pfam" id="PF00580">
    <property type="entry name" value="UvrD-helicase"/>
    <property type="match status" value="1"/>
</dbReference>
<dbReference type="InterPro" id="IPR014017">
    <property type="entry name" value="DNA_helicase_UvrD-like_C"/>
</dbReference>
<evidence type="ECO:0000256" key="2">
    <source>
        <dbReference type="ARBA" id="ARBA00022801"/>
    </source>
</evidence>
<evidence type="ECO:0000313" key="13">
    <source>
        <dbReference type="Proteomes" id="UP000036520"/>
    </source>
</evidence>
<keyword evidence="3 9" id="KW-0347">Helicase</keyword>
<sequence length="1070" mass="123100">MVTETPLQIYKSSAGSGKTYTLTTAYLKLALESPMAFRRILAVTFTNKATQEMKDRIIDELKRLKKGVDVSETMDKELLEKWQLSPEELSARAGEVLSAILHDFGSFSVSTIDSFFQKVIRAFAREIDLQAKFDVELDLDSVMARTVDRLMLRVADDPGLHKWMVEFSISKITEGKSWDIRKSVEDLGKKIFLEDFKMVQKEVNDFLENPETFQAFKDFIFEQKQLIINKALELKSSAQSIRSNYGLAWEDFSGGSRSFSKKFDQLGDKNSPIPTLTSLQEKLLLGPEGWYTKTSKVKTAIEMAYHDGLGDILREFGPLTKQWNTLDAISKNLYTFGLFGYLLRELKELKEEENMLLISETNDFLKSITSDNDAPFIYEKVGNRFQHYLLDEFQDTSGFQWASFRPLLLNTLSMGKSNLVVGDVKQSIYRWRGGEMRLLMEQVEGDLGHFGLNVKKLDTNFRSLPNIVAFNNTLFSKLSQYLSDHLKSTLGDPSMEMIEIAYADILQKVASRQKAKGINGKVKLSFIETDKETKYDDEVLRLLPQQVEGLLDQGYQLKDIAILVRKNGQAAKIAEAFMAYAEDNKGNNYRYDVLSDEALYLTKSTVVKCLLAALRIVNDVEDTLAEKTFWIQLARIRNISFDHVLFKVDSLPEELIGLKEKLYKQLPTFRKLPLMDLLEAMIDLIGLNEGIGELAYLSGFKEAVFDFIAKNRADLGGFLNWWEQQGYKRTVKIPEEFDAIRIQTIHKSKGLQYKVVLLPYLDWKLFDTGKENIIWAKYDWDENLPPAIIPLTLRPQLLDSSFSAVYLEENLLHHLDSLNMLYVAFTRAEEVLLGMVPYNKPRKDNKLTTVADLMREIMGFNAHGDELLNFQTYYNHEKLEFDFGDWHKNETKKTEPQATQSMVWKYRPWETSLQVKQVFGEFETSEIASKREFGVLVHRIIEKSQTKMDFLLELQSMFFDGAVTEEERKSLEVQFEKLCQQSSFNSWFDGSGQVLTEQGIFLPGGEFKRPDRIIYYADRIEVIDFKTGEEREAHKKQVTDYVALVKSIEKERGVQGFICYLESGSIVKVI</sequence>
<accession>A0A0H4P9B5</accession>
<dbReference type="GO" id="GO:0043138">
    <property type="term" value="F:3'-5' DNA helicase activity"/>
    <property type="evidence" value="ECO:0007669"/>
    <property type="project" value="UniProtKB-EC"/>
</dbReference>
<keyword evidence="13" id="KW-1185">Reference proteome</keyword>
<dbReference type="Pfam" id="PF13361">
    <property type="entry name" value="UvrD_C"/>
    <property type="match status" value="1"/>
</dbReference>
<evidence type="ECO:0000256" key="3">
    <source>
        <dbReference type="ARBA" id="ARBA00022806"/>
    </source>
</evidence>
<dbReference type="InterPro" id="IPR000212">
    <property type="entry name" value="DNA_helicase_UvrD/REP"/>
</dbReference>
<evidence type="ECO:0000256" key="1">
    <source>
        <dbReference type="ARBA" id="ARBA00022741"/>
    </source>
</evidence>
<dbReference type="PANTHER" id="PTHR11070:SF67">
    <property type="entry name" value="DNA 3'-5' HELICASE"/>
    <property type="match status" value="1"/>
</dbReference>
<dbReference type="InterPro" id="IPR027417">
    <property type="entry name" value="P-loop_NTPase"/>
</dbReference>
<keyword evidence="4 9" id="KW-0067">ATP-binding</keyword>
<dbReference type="PANTHER" id="PTHR11070">
    <property type="entry name" value="UVRD / RECB / PCRA DNA HELICASE FAMILY MEMBER"/>
    <property type="match status" value="1"/>
</dbReference>
<proteinExistence type="predicted"/>
<dbReference type="RefSeq" id="WP_048640239.1">
    <property type="nucleotide sequence ID" value="NZ_CP012040.1"/>
</dbReference>
<dbReference type="EC" id="5.6.2.4" evidence="7"/>
<keyword evidence="2 9" id="KW-0378">Hydrolase</keyword>
<dbReference type="GO" id="GO:0003677">
    <property type="term" value="F:DNA binding"/>
    <property type="evidence" value="ECO:0007669"/>
    <property type="project" value="InterPro"/>
</dbReference>
<name>A0A0H4P9B5_9BACT</name>
<comment type="catalytic activity">
    <reaction evidence="6">
        <text>Couples ATP hydrolysis with the unwinding of duplex DNA by translocating in the 3'-5' direction.</text>
        <dbReference type="EC" id="5.6.2.4"/>
    </reaction>
</comment>
<protein>
    <recommendedName>
        <fullName evidence="7">DNA 3'-5' helicase</fullName>
        <ecNumber evidence="7">5.6.2.4</ecNumber>
    </recommendedName>
</protein>
<evidence type="ECO:0000313" key="12">
    <source>
        <dbReference type="EMBL" id="AKP49725.1"/>
    </source>
</evidence>